<feature type="region of interest" description="Disordered" evidence="1">
    <location>
        <begin position="100"/>
        <end position="119"/>
    </location>
</feature>
<dbReference type="InParanoid" id="E9GKC5"/>
<keyword evidence="3" id="KW-1185">Reference proteome</keyword>
<feature type="region of interest" description="Disordered" evidence="1">
    <location>
        <begin position="44"/>
        <end position="70"/>
    </location>
</feature>
<protein>
    <submittedName>
        <fullName evidence="2">Uncharacterized protein</fullName>
    </submittedName>
</protein>
<proteinExistence type="predicted"/>
<dbReference type="HOGENOM" id="CLU_1671104_0_0_1"/>
<gene>
    <name evidence="2" type="ORF">DAPPUDRAFT_318982</name>
</gene>
<organism evidence="2 3">
    <name type="scientific">Daphnia pulex</name>
    <name type="common">Water flea</name>
    <dbReference type="NCBI Taxonomy" id="6669"/>
    <lineage>
        <taxon>Eukaryota</taxon>
        <taxon>Metazoa</taxon>
        <taxon>Ecdysozoa</taxon>
        <taxon>Arthropoda</taxon>
        <taxon>Crustacea</taxon>
        <taxon>Branchiopoda</taxon>
        <taxon>Diplostraca</taxon>
        <taxon>Cladocera</taxon>
        <taxon>Anomopoda</taxon>
        <taxon>Daphniidae</taxon>
        <taxon>Daphnia</taxon>
    </lineage>
</organism>
<dbReference type="EMBL" id="GL732549">
    <property type="protein sequence ID" value="EFX79966.1"/>
    <property type="molecule type" value="Genomic_DNA"/>
</dbReference>
<evidence type="ECO:0000313" key="3">
    <source>
        <dbReference type="Proteomes" id="UP000000305"/>
    </source>
</evidence>
<dbReference type="KEGG" id="dpx:DAPPUDRAFT_318982"/>
<dbReference type="AlphaFoldDB" id="E9GKC5"/>
<accession>E9GKC5</accession>
<dbReference type="Proteomes" id="UP000000305">
    <property type="component" value="Unassembled WGS sequence"/>
</dbReference>
<sequence>MESDQELDESILSLSQIDYENLEVTDEVGGDDSIEEIIVERKEGFMGSRDKNKSEEVEKGSVEKSSKKHEERCFNYSLDPLSEECAECCAEEIQLVVNRDYSNDSDDKSPMVQKRGMNDMKLKKQMKMMGLSRIQKNQGAEDDGAQQNKNDQGDEKGQ</sequence>
<evidence type="ECO:0000256" key="1">
    <source>
        <dbReference type="SAM" id="MobiDB-lite"/>
    </source>
</evidence>
<feature type="region of interest" description="Disordered" evidence="1">
    <location>
        <begin position="127"/>
        <end position="158"/>
    </location>
</feature>
<name>E9GKC5_DAPPU</name>
<reference evidence="2 3" key="1">
    <citation type="journal article" date="2011" name="Science">
        <title>The ecoresponsive genome of Daphnia pulex.</title>
        <authorList>
            <person name="Colbourne J.K."/>
            <person name="Pfrender M.E."/>
            <person name="Gilbert D."/>
            <person name="Thomas W.K."/>
            <person name="Tucker A."/>
            <person name="Oakley T.H."/>
            <person name="Tokishita S."/>
            <person name="Aerts A."/>
            <person name="Arnold G.J."/>
            <person name="Basu M.K."/>
            <person name="Bauer D.J."/>
            <person name="Caceres C.E."/>
            <person name="Carmel L."/>
            <person name="Casola C."/>
            <person name="Choi J.H."/>
            <person name="Detter J.C."/>
            <person name="Dong Q."/>
            <person name="Dusheyko S."/>
            <person name="Eads B.D."/>
            <person name="Frohlich T."/>
            <person name="Geiler-Samerotte K.A."/>
            <person name="Gerlach D."/>
            <person name="Hatcher P."/>
            <person name="Jogdeo S."/>
            <person name="Krijgsveld J."/>
            <person name="Kriventseva E.V."/>
            <person name="Kultz D."/>
            <person name="Laforsch C."/>
            <person name="Lindquist E."/>
            <person name="Lopez J."/>
            <person name="Manak J.R."/>
            <person name="Muller J."/>
            <person name="Pangilinan J."/>
            <person name="Patwardhan R.P."/>
            <person name="Pitluck S."/>
            <person name="Pritham E.J."/>
            <person name="Rechtsteiner A."/>
            <person name="Rho M."/>
            <person name="Rogozin I.B."/>
            <person name="Sakarya O."/>
            <person name="Salamov A."/>
            <person name="Schaack S."/>
            <person name="Shapiro H."/>
            <person name="Shiga Y."/>
            <person name="Skalitzky C."/>
            <person name="Smith Z."/>
            <person name="Souvorov A."/>
            <person name="Sung W."/>
            <person name="Tang Z."/>
            <person name="Tsuchiya D."/>
            <person name="Tu H."/>
            <person name="Vos H."/>
            <person name="Wang M."/>
            <person name="Wolf Y.I."/>
            <person name="Yamagata H."/>
            <person name="Yamada T."/>
            <person name="Ye Y."/>
            <person name="Shaw J.R."/>
            <person name="Andrews J."/>
            <person name="Crease T.J."/>
            <person name="Tang H."/>
            <person name="Lucas S.M."/>
            <person name="Robertson H.M."/>
            <person name="Bork P."/>
            <person name="Koonin E.V."/>
            <person name="Zdobnov E.M."/>
            <person name="Grigoriev I.V."/>
            <person name="Lynch M."/>
            <person name="Boore J.L."/>
        </authorList>
    </citation>
    <scope>NUCLEOTIDE SEQUENCE [LARGE SCALE GENOMIC DNA]</scope>
</reference>
<evidence type="ECO:0000313" key="2">
    <source>
        <dbReference type="EMBL" id="EFX79966.1"/>
    </source>
</evidence>